<keyword evidence="5" id="KW-0029">Amino-acid transport</keyword>
<feature type="transmembrane region" description="Helical" evidence="11">
    <location>
        <begin position="355"/>
        <end position="372"/>
    </location>
</feature>
<feature type="transmembrane region" description="Helical" evidence="11">
    <location>
        <begin position="195"/>
        <end position="215"/>
    </location>
</feature>
<name>A0AA88YUE2_PINIB</name>
<proteinExistence type="inferred from homology"/>
<dbReference type="PANTHER" id="PTHR22950:SF458">
    <property type="entry name" value="SODIUM-COUPLED NEUTRAL AMINO ACID TRANSPORTER 11-RELATED"/>
    <property type="match status" value="1"/>
</dbReference>
<evidence type="ECO:0000259" key="12">
    <source>
        <dbReference type="Pfam" id="PF01490"/>
    </source>
</evidence>
<keyword evidence="7 11" id="KW-0472">Membrane</keyword>
<dbReference type="AlphaFoldDB" id="A0AA88YUE2"/>
<evidence type="ECO:0000256" key="3">
    <source>
        <dbReference type="ARBA" id="ARBA00022448"/>
    </source>
</evidence>
<feature type="transmembrane region" description="Helical" evidence="11">
    <location>
        <begin position="313"/>
        <end position="334"/>
    </location>
</feature>
<keyword evidence="6 11" id="KW-1133">Transmembrane helix</keyword>
<dbReference type="PANTHER" id="PTHR22950">
    <property type="entry name" value="AMINO ACID TRANSPORTER"/>
    <property type="match status" value="1"/>
</dbReference>
<dbReference type="InterPro" id="IPR013057">
    <property type="entry name" value="AA_transpt_TM"/>
</dbReference>
<feature type="transmembrane region" description="Helical" evidence="11">
    <location>
        <begin position="267"/>
        <end position="293"/>
    </location>
</feature>
<evidence type="ECO:0000256" key="1">
    <source>
        <dbReference type="ARBA" id="ARBA00004141"/>
    </source>
</evidence>
<sequence>MATSGAGEKTYILERSQSEASEMSTVSDTRHLVEEKAKDDGKFNSSLPMTSFNFINSIIGSGIIGIPFAFKQAGFGLGVLLLILTAVITDYSILLLIEAGKLSNSVSYQGVMLVVCGRYGFYLLTFLQFLYPLIAMISYNVIIGDTITKIVVRVGTEEVLGGTLLANRQFIIFLSTLIVTLPLSLYRDVTKLSKWAFLSIALIFFILACIIVRIGPFAHQIPATADAWQFADQNFAQAVGIMAFAYMCHHNTFLIHGSMENPTPERWNVVTHISIGFSMSMMLILGICGYITFTGYTQGDLLENYCHDDDLLNGARFAFCVTIMLTYPLECFVVREVIQNTFFTANADGEPFWRHLLVTIGIVILTVAVSMLTDCLGIVLTFNGVLVASPLAFIIPPVLVIRLRQEPLVSKGNIVPVLIAVFGVLVMVLGFTMAIVDLAEGIQCNHGREMFYCENKHGISIPINDTASKITNGSLASGVL</sequence>
<dbReference type="GO" id="GO:0015179">
    <property type="term" value="F:L-amino acid transmembrane transporter activity"/>
    <property type="evidence" value="ECO:0007669"/>
    <property type="project" value="TreeGrafter"/>
</dbReference>
<reference evidence="13" key="1">
    <citation type="submission" date="2019-08" db="EMBL/GenBank/DDBJ databases">
        <title>The improved chromosome-level genome for the pearl oyster Pinctada fucata martensii using PacBio sequencing and Hi-C.</title>
        <authorList>
            <person name="Zheng Z."/>
        </authorList>
    </citation>
    <scope>NUCLEOTIDE SEQUENCE</scope>
    <source>
        <strain evidence="13">ZZ-2019</strain>
        <tissue evidence="13">Adductor muscle</tissue>
    </source>
</reference>
<comment type="subcellular location">
    <subcellularLocation>
        <location evidence="1">Membrane</location>
        <topology evidence="1">Multi-pass membrane protein</topology>
    </subcellularLocation>
</comment>
<comment type="caution">
    <text evidence="13">The sequence shown here is derived from an EMBL/GenBank/DDBJ whole genome shotgun (WGS) entry which is preliminary data.</text>
</comment>
<comment type="function">
    <text evidence="8">Putative sodium-dependent amino acid/proton antiporter.</text>
</comment>
<protein>
    <recommendedName>
        <fullName evidence="9">Putative sodium-coupled neutral amino acid transporter 11</fullName>
    </recommendedName>
    <alternativeName>
        <fullName evidence="10">Solute carrier family 38 member 11</fullName>
    </alternativeName>
</protein>
<keyword evidence="14" id="KW-1185">Reference proteome</keyword>
<evidence type="ECO:0000256" key="7">
    <source>
        <dbReference type="ARBA" id="ARBA00023136"/>
    </source>
</evidence>
<evidence type="ECO:0000256" key="10">
    <source>
        <dbReference type="ARBA" id="ARBA00041723"/>
    </source>
</evidence>
<keyword evidence="3" id="KW-0813">Transport</keyword>
<feature type="domain" description="Amino acid transporter transmembrane" evidence="12">
    <location>
        <begin position="45"/>
        <end position="435"/>
    </location>
</feature>
<comment type="similarity">
    <text evidence="2">Belongs to the amino acid/polyamine transporter 2 family.</text>
</comment>
<feature type="transmembrane region" description="Helical" evidence="11">
    <location>
        <begin position="119"/>
        <end position="139"/>
    </location>
</feature>
<feature type="transmembrane region" description="Helical" evidence="11">
    <location>
        <begin position="159"/>
        <end position="183"/>
    </location>
</feature>
<evidence type="ECO:0000256" key="6">
    <source>
        <dbReference type="ARBA" id="ARBA00022989"/>
    </source>
</evidence>
<dbReference type="GO" id="GO:0016020">
    <property type="term" value="C:membrane"/>
    <property type="evidence" value="ECO:0007669"/>
    <property type="project" value="UniProtKB-SubCell"/>
</dbReference>
<keyword evidence="4 11" id="KW-0812">Transmembrane</keyword>
<evidence type="ECO:0000256" key="5">
    <source>
        <dbReference type="ARBA" id="ARBA00022970"/>
    </source>
</evidence>
<feature type="transmembrane region" description="Helical" evidence="11">
    <location>
        <begin position="52"/>
        <end position="70"/>
    </location>
</feature>
<dbReference type="Pfam" id="PF01490">
    <property type="entry name" value="Aa_trans"/>
    <property type="match status" value="1"/>
</dbReference>
<evidence type="ECO:0000256" key="8">
    <source>
        <dbReference type="ARBA" id="ARBA00037101"/>
    </source>
</evidence>
<evidence type="ECO:0000256" key="11">
    <source>
        <dbReference type="SAM" id="Phobius"/>
    </source>
</evidence>
<dbReference type="EMBL" id="VSWD01000001">
    <property type="protein sequence ID" value="KAK3108965.1"/>
    <property type="molecule type" value="Genomic_DNA"/>
</dbReference>
<feature type="transmembrane region" description="Helical" evidence="11">
    <location>
        <begin position="413"/>
        <end position="436"/>
    </location>
</feature>
<feature type="transmembrane region" description="Helical" evidence="11">
    <location>
        <begin position="378"/>
        <end position="401"/>
    </location>
</feature>
<evidence type="ECO:0000256" key="4">
    <source>
        <dbReference type="ARBA" id="ARBA00022692"/>
    </source>
</evidence>
<evidence type="ECO:0000313" key="13">
    <source>
        <dbReference type="EMBL" id="KAK3108965.1"/>
    </source>
</evidence>
<evidence type="ECO:0000256" key="9">
    <source>
        <dbReference type="ARBA" id="ARBA00040814"/>
    </source>
</evidence>
<dbReference type="Proteomes" id="UP001186944">
    <property type="component" value="Unassembled WGS sequence"/>
</dbReference>
<evidence type="ECO:0000313" key="14">
    <source>
        <dbReference type="Proteomes" id="UP001186944"/>
    </source>
</evidence>
<organism evidence="13 14">
    <name type="scientific">Pinctada imbricata</name>
    <name type="common">Atlantic pearl-oyster</name>
    <name type="synonym">Pinctada martensii</name>
    <dbReference type="NCBI Taxonomy" id="66713"/>
    <lineage>
        <taxon>Eukaryota</taxon>
        <taxon>Metazoa</taxon>
        <taxon>Spiralia</taxon>
        <taxon>Lophotrochozoa</taxon>
        <taxon>Mollusca</taxon>
        <taxon>Bivalvia</taxon>
        <taxon>Autobranchia</taxon>
        <taxon>Pteriomorphia</taxon>
        <taxon>Pterioida</taxon>
        <taxon>Pterioidea</taxon>
        <taxon>Pteriidae</taxon>
        <taxon>Pinctada</taxon>
    </lineage>
</organism>
<evidence type="ECO:0000256" key="2">
    <source>
        <dbReference type="ARBA" id="ARBA00008066"/>
    </source>
</evidence>
<accession>A0AA88YUE2</accession>
<feature type="transmembrane region" description="Helical" evidence="11">
    <location>
        <begin position="76"/>
        <end position="98"/>
    </location>
</feature>
<gene>
    <name evidence="13" type="ORF">FSP39_019864</name>
</gene>